<organism evidence="8 9">
    <name type="scientific">Paragonimus heterotremus</name>
    <dbReference type="NCBI Taxonomy" id="100268"/>
    <lineage>
        <taxon>Eukaryota</taxon>
        <taxon>Metazoa</taxon>
        <taxon>Spiralia</taxon>
        <taxon>Lophotrochozoa</taxon>
        <taxon>Platyhelminthes</taxon>
        <taxon>Trematoda</taxon>
        <taxon>Digenea</taxon>
        <taxon>Plagiorchiida</taxon>
        <taxon>Troglotremata</taxon>
        <taxon>Troglotrematidae</taxon>
        <taxon>Paragonimus</taxon>
    </lineage>
</organism>
<dbReference type="AlphaFoldDB" id="A0A8J4STG8"/>
<reference evidence="8" key="1">
    <citation type="submission" date="2019-05" db="EMBL/GenBank/DDBJ databases">
        <title>Annotation for the trematode Paragonimus heterotremus.</title>
        <authorList>
            <person name="Choi Y.-J."/>
        </authorList>
    </citation>
    <scope>NUCLEOTIDE SEQUENCE</scope>
    <source>
        <strain evidence="8">LC</strain>
    </source>
</reference>
<evidence type="ECO:0000256" key="3">
    <source>
        <dbReference type="ARBA" id="ARBA00022741"/>
    </source>
</evidence>
<dbReference type="SUPFAM" id="SSF55307">
    <property type="entry name" value="Tubulin C-terminal domain-like"/>
    <property type="match status" value="1"/>
</dbReference>
<dbReference type="Pfam" id="PF00091">
    <property type="entry name" value="Tubulin"/>
    <property type="match status" value="1"/>
</dbReference>
<accession>A0A8J4STG8</accession>
<dbReference type="EMBL" id="LUCH01009844">
    <property type="protein sequence ID" value="KAF5395915.1"/>
    <property type="molecule type" value="Genomic_DNA"/>
</dbReference>
<evidence type="ECO:0000256" key="5">
    <source>
        <dbReference type="ARBA" id="ARBA00023134"/>
    </source>
</evidence>
<dbReference type="InterPro" id="IPR023123">
    <property type="entry name" value="Tubulin_C"/>
</dbReference>
<dbReference type="Gene3D" id="3.40.50.1440">
    <property type="entry name" value="Tubulin/FtsZ, GTPase domain"/>
    <property type="match status" value="1"/>
</dbReference>
<dbReference type="InterPro" id="IPR003008">
    <property type="entry name" value="Tubulin_FtsZ_GTPase"/>
</dbReference>
<comment type="catalytic activity">
    <reaction evidence="6">
        <text>GTP + H2O = GDP + phosphate + H(+)</text>
        <dbReference type="Rhea" id="RHEA:19669"/>
        <dbReference type="ChEBI" id="CHEBI:15377"/>
        <dbReference type="ChEBI" id="CHEBI:15378"/>
        <dbReference type="ChEBI" id="CHEBI:37565"/>
        <dbReference type="ChEBI" id="CHEBI:43474"/>
        <dbReference type="ChEBI" id="CHEBI:58189"/>
    </reaction>
    <physiologicalReaction direction="left-to-right" evidence="6">
        <dbReference type="Rhea" id="RHEA:19670"/>
    </physiologicalReaction>
</comment>
<dbReference type="InterPro" id="IPR018316">
    <property type="entry name" value="Tubulin/FtsZ_2-layer-sand-dom"/>
</dbReference>
<keyword evidence="4" id="KW-0378">Hydrolase</keyword>
<evidence type="ECO:0000259" key="7">
    <source>
        <dbReference type="SMART" id="SM00865"/>
    </source>
</evidence>
<evidence type="ECO:0000256" key="4">
    <source>
        <dbReference type="ARBA" id="ARBA00022801"/>
    </source>
</evidence>
<dbReference type="SMART" id="SM00865">
    <property type="entry name" value="Tubulin_C"/>
    <property type="match status" value="1"/>
</dbReference>
<evidence type="ECO:0000256" key="6">
    <source>
        <dbReference type="ARBA" id="ARBA00049117"/>
    </source>
</evidence>
<dbReference type="Gene3D" id="1.10.287.600">
    <property type="entry name" value="Helix hairpin bin"/>
    <property type="match status" value="1"/>
</dbReference>
<proteinExistence type="inferred from homology"/>
<gene>
    <name evidence="8" type="ORF">PHET_11450</name>
</gene>
<dbReference type="Gene3D" id="3.30.1330.20">
    <property type="entry name" value="Tubulin/FtsZ, C-terminal domain"/>
    <property type="match status" value="1"/>
</dbReference>
<dbReference type="InterPro" id="IPR008280">
    <property type="entry name" value="Tub_FtsZ_C"/>
</dbReference>
<keyword evidence="2" id="KW-0493">Microtubule</keyword>
<evidence type="ECO:0000313" key="9">
    <source>
        <dbReference type="Proteomes" id="UP000748531"/>
    </source>
</evidence>
<dbReference type="Proteomes" id="UP000748531">
    <property type="component" value="Unassembled WGS sequence"/>
</dbReference>
<dbReference type="GO" id="GO:0007017">
    <property type="term" value="P:microtubule-based process"/>
    <property type="evidence" value="ECO:0007669"/>
    <property type="project" value="InterPro"/>
</dbReference>
<evidence type="ECO:0000256" key="1">
    <source>
        <dbReference type="ARBA" id="ARBA00009636"/>
    </source>
</evidence>
<dbReference type="PANTHER" id="PTHR11588">
    <property type="entry name" value="TUBULIN"/>
    <property type="match status" value="1"/>
</dbReference>
<dbReference type="OrthoDB" id="6257981at2759"/>
<dbReference type="InterPro" id="IPR002452">
    <property type="entry name" value="Alpha_tubulin"/>
</dbReference>
<dbReference type="PRINTS" id="PR01162">
    <property type="entry name" value="ALPHATUBULIN"/>
</dbReference>
<dbReference type="GO" id="GO:0005874">
    <property type="term" value="C:microtubule"/>
    <property type="evidence" value="ECO:0007669"/>
    <property type="project" value="UniProtKB-KW"/>
</dbReference>
<comment type="caution">
    <text evidence="8">The sequence shown here is derived from an EMBL/GenBank/DDBJ whole genome shotgun (WGS) entry which is preliminary data.</text>
</comment>
<evidence type="ECO:0000256" key="2">
    <source>
        <dbReference type="ARBA" id="ARBA00022701"/>
    </source>
</evidence>
<evidence type="ECO:0000313" key="8">
    <source>
        <dbReference type="EMBL" id="KAF5395915.1"/>
    </source>
</evidence>
<keyword evidence="3" id="KW-0547">Nucleotide-binding</keyword>
<dbReference type="SUPFAM" id="SSF52490">
    <property type="entry name" value="Tubulin nucleotide-binding domain-like"/>
    <property type="match status" value="1"/>
</dbReference>
<dbReference type="PRINTS" id="PR01161">
    <property type="entry name" value="TUBULIN"/>
</dbReference>
<dbReference type="InterPro" id="IPR037103">
    <property type="entry name" value="Tubulin/FtsZ-like_C"/>
</dbReference>
<feature type="domain" description="Tubulin/FtsZ 2-layer sandwich" evidence="7">
    <location>
        <begin position="95"/>
        <end position="240"/>
    </location>
</feature>
<comment type="similarity">
    <text evidence="1">Belongs to the tubulin family.</text>
</comment>
<dbReference type="Pfam" id="PF03953">
    <property type="entry name" value="Tubulin_C"/>
    <property type="match status" value="1"/>
</dbReference>
<dbReference type="InterPro" id="IPR000217">
    <property type="entry name" value="Tubulin"/>
</dbReference>
<keyword evidence="9" id="KW-1185">Reference proteome</keyword>
<dbReference type="GO" id="GO:0005525">
    <property type="term" value="F:GTP binding"/>
    <property type="evidence" value="ECO:0007669"/>
    <property type="project" value="UniProtKB-KW"/>
</dbReference>
<keyword evidence="5" id="KW-0342">GTP-binding</keyword>
<name>A0A8J4STG8_9TREM</name>
<protein>
    <submittedName>
        <fullName evidence="8">Tubulin alpha-A chain</fullName>
    </submittedName>
</protein>
<dbReference type="InterPro" id="IPR036525">
    <property type="entry name" value="Tubulin/FtsZ_GTPase_sf"/>
</dbReference>
<dbReference type="GO" id="GO:0005200">
    <property type="term" value="F:structural constituent of cytoskeleton"/>
    <property type="evidence" value="ECO:0007669"/>
    <property type="project" value="InterPro"/>
</dbReference>
<sequence length="299" mass="32916">MEAIDCEYMKTPKIEITVYPGNEMTSSVVEPYNAVLCSHTADETSDVTVLVDNQALVRICTDQLKMDRPMFSNLNRIVAQVTSGMTAAVRYEGPLTASLGQLQTNLVPFPRLHYLQASMAPIISSGTLSHETISMHDLTTSLFSPETQLLSGDPSKTHVLACALLCRGDIAVQEIRHAVTKLKQRGTVKLVPWCPTGFKIGLCLQPPTCVSGSGLASVSRSVVGLYNSTLLVSPMQSVTYKVRQLSRKRAFIHWYLQEGMEEAELFQAQEFVQALVADFQHLESELLCLLHASALLCRV</sequence>
<dbReference type="GO" id="GO:0016787">
    <property type="term" value="F:hydrolase activity"/>
    <property type="evidence" value="ECO:0007669"/>
    <property type="project" value="UniProtKB-KW"/>
</dbReference>